<gene>
    <name evidence="2" type="ORF">ACFQDI_07500</name>
</gene>
<evidence type="ECO:0000313" key="3">
    <source>
        <dbReference type="Proteomes" id="UP001596052"/>
    </source>
</evidence>
<proteinExistence type="predicted"/>
<accession>A0ABW0KN59</accession>
<evidence type="ECO:0000256" key="1">
    <source>
        <dbReference type="SAM" id="MobiDB-lite"/>
    </source>
</evidence>
<reference evidence="3" key="1">
    <citation type="journal article" date="2019" name="Int. J. Syst. Evol. Microbiol.">
        <title>The Global Catalogue of Microorganisms (GCM) 10K type strain sequencing project: providing services to taxonomists for standard genome sequencing and annotation.</title>
        <authorList>
            <consortium name="The Broad Institute Genomics Platform"/>
            <consortium name="The Broad Institute Genome Sequencing Center for Infectious Disease"/>
            <person name="Wu L."/>
            <person name="Ma J."/>
        </authorList>
    </citation>
    <scope>NUCLEOTIDE SEQUENCE [LARGE SCALE GENOMIC DNA]</scope>
    <source>
        <strain evidence="3">CGMCC 4.1469</strain>
    </source>
</reference>
<evidence type="ECO:0000313" key="2">
    <source>
        <dbReference type="EMBL" id="MFC5454690.1"/>
    </source>
</evidence>
<dbReference type="RefSeq" id="WP_377165024.1">
    <property type="nucleotide sequence ID" value="NZ_JBHSMQ010000002.1"/>
</dbReference>
<organism evidence="2 3">
    <name type="scientific">Prosthecobacter fluviatilis</name>
    <dbReference type="NCBI Taxonomy" id="445931"/>
    <lineage>
        <taxon>Bacteria</taxon>
        <taxon>Pseudomonadati</taxon>
        <taxon>Verrucomicrobiota</taxon>
        <taxon>Verrucomicrobiia</taxon>
        <taxon>Verrucomicrobiales</taxon>
        <taxon>Verrucomicrobiaceae</taxon>
        <taxon>Prosthecobacter</taxon>
    </lineage>
</organism>
<protein>
    <recommendedName>
        <fullName evidence="4">Addiction module component</fullName>
    </recommendedName>
</protein>
<dbReference type="EMBL" id="JBHSMQ010000002">
    <property type="protein sequence ID" value="MFC5454690.1"/>
    <property type="molecule type" value="Genomic_DNA"/>
</dbReference>
<feature type="compositionally biased region" description="Basic and acidic residues" evidence="1">
    <location>
        <begin position="43"/>
        <end position="60"/>
    </location>
</feature>
<dbReference type="Proteomes" id="UP001596052">
    <property type="component" value="Unassembled WGS sequence"/>
</dbReference>
<evidence type="ECO:0008006" key="4">
    <source>
        <dbReference type="Google" id="ProtNLM"/>
    </source>
</evidence>
<name>A0ABW0KN59_9BACT</name>
<comment type="caution">
    <text evidence="2">The sequence shown here is derived from an EMBL/GenBank/DDBJ whole genome shotgun (WGS) entry which is preliminary data.</text>
</comment>
<keyword evidence="3" id="KW-1185">Reference proteome</keyword>
<sequence length="68" mass="7928">MSTKEQTLSWLAELPEDSPAWRELHDDARLLRDIAMAEADVRNGRERPMAEAKKLLEHKWAQRRSKSA</sequence>
<feature type="region of interest" description="Disordered" evidence="1">
    <location>
        <begin position="43"/>
        <end position="68"/>
    </location>
</feature>